<evidence type="ECO:0000313" key="3">
    <source>
        <dbReference type="Proteomes" id="UP000663889"/>
    </source>
</evidence>
<evidence type="ECO:0000313" key="2">
    <source>
        <dbReference type="EMBL" id="CAF1550328.1"/>
    </source>
</evidence>
<feature type="region of interest" description="Disordered" evidence="1">
    <location>
        <begin position="30"/>
        <end position="49"/>
    </location>
</feature>
<feature type="compositionally biased region" description="Low complexity" evidence="1">
    <location>
        <begin position="1"/>
        <end position="15"/>
    </location>
</feature>
<dbReference type="EMBL" id="CAJNOU010010077">
    <property type="protein sequence ID" value="CAF1550328.1"/>
    <property type="molecule type" value="Genomic_DNA"/>
</dbReference>
<feature type="non-terminal residue" evidence="2">
    <location>
        <position position="1"/>
    </location>
</feature>
<dbReference type="AlphaFoldDB" id="A0A815X087"/>
<comment type="caution">
    <text evidence="2">The sequence shown here is derived from an EMBL/GenBank/DDBJ whole genome shotgun (WGS) entry which is preliminary data.</text>
</comment>
<feature type="region of interest" description="Disordered" evidence="1">
    <location>
        <begin position="1"/>
        <end position="22"/>
    </location>
</feature>
<evidence type="ECO:0000256" key="1">
    <source>
        <dbReference type="SAM" id="MobiDB-lite"/>
    </source>
</evidence>
<accession>A0A815X087</accession>
<protein>
    <submittedName>
        <fullName evidence="2">Uncharacterized protein</fullName>
    </submittedName>
</protein>
<organism evidence="2 3">
    <name type="scientific">Rotaria sordida</name>
    <dbReference type="NCBI Taxonomy" id="392033"/>
    <lineage>
        <taxon>Eukaryota</taxon>
        <taxon>Metazoa</taxon>
        <taxon>Spiralia</taxon>
        <taxon>Gnathifera</taxon>
        <taxon>Rotifera</taxon>
        <taxon>Eurotatoria</taxon>
        <taxon>Bdelloidea</taxon>
        <taxon>Philodinida</taxon>
        <taxon>Philodinidae</taxon>
        <taxon>Rotaria</taxon>
    </lineage>
</organism>
<reference evidence="2" key="1">
    <citation type="submission" date="2021-02" db="EMBL/GenBank/DDBJ databases">
        <authorList>
            <person name="Nowell W R."/>
        </authorList>
    </citation>
    <scope>NUCLEOTIDE SEQUENCE</scope>
</reference>
<name>A0A815X087_9BILA</name>
<sequence>MLMDDANANGASAGGTLDDNIHVDGTFDDDTRPYGTLDDDTHLDDTFDDDTHTDGTFGDDTHADGTLDDDTLVNNTLVDNYILHDDDYNYSFNFNSNLVQSTEPFAEQEADEPLYTGAPVTFKSYHKQILEFGASVKLSESNMNTLLNLIGNALPIENKLLKSYKKILTIFETTSTFNQALKCRYCLATIDRTNSCSIICEQNNCQRRIGDVIEHITVNRSYGQLIEIIRRNKNLILNYPQLANNLLSGDIITGSIYQQKRKNLEALNDTYPITLMIHIDGFPLVSLDKKAHM</sequence>
<proteinExistence type="predicted"/>
<gene>
    <name evidence="2" type="ORF">SEV965_LOCUS38660</name>
</gene>
<dbReference type="Proteomes" id="UP000663889">
    <property type="component" value="Unassembled WGS sequence"/>
</dbReference>
<feature type="compositionally biased region" description="Basic and acidic residues" evidence="1">
    <location>
        <begin position="39"/>
        <end position="49"/>
    </location>
</feature>